<dbReference type="EMBL" id="NWMW01000001">
    <property type="protein sequence ID" value="PCD04456.1"/>
    <property type="molecule type" value="Genomic_DNA"/>
</dbReference>
<evidence type="ECO:0000256" key="8">
    <source>
        <dbReference type="ARBA" id="ARBA00023098"/>
    </source>
</evidence>
<reference evidence="11 12" key="1">
    <citation type="submission" date="2017-09" db="EMBL/GenBank/DDBJ databases">
        <title>Sphingomonas spermidinifaciens 9NM-10, whole genome shotgun sequence.</title>
        <authorList>
            <person name="Feng G."/>
            <person name="Zhu H."/>
        </authorList>
    </citation>
    <scope>NUCLEOTIDE SEQUENCE [LARGE SCALE GENOMIC DNA]</scope>
    <source>
        <strain evidence="11 12">9NM-10</strain>
    </source>
</reference>
<dbReference type="Proteomes" id="UP000218366">
    <property type="component" value="Unassembled WGS sequence"/>
</dbReference>
<evidence type="ECO:0000256" key="6">
    <source>
        <dbReference type="ARBA" id="ARBA00022737"/>
    </source>
</evidence>
<dbReference type="Pfam" id="PF00614">
    <property type="entry name" value="PLDc"/>
    <property type="match status" value="1"/>
</dbReference>
<dbReference type="PANTHER" id="PTHR18896:SF76">
    <property type="entry name" value="PHOSPHOLIPASE"/>
    <property type="match status" value="1"/>
</dbReference>
<dbReference type="AlphaFoldDB" id="A0A2A4B9V7"/>
<keyword evidence="6" id="KW-0677">Repeat</keyword>
<dbReference type="GO" id="GO:0005576">
    <property type="term" value="C:extracellular region"/>
    <property type="evidence" value="ECO:0007669"/>
    <property type="project" value="UniProtKB-SubCell"/>
</dbReference>
<proteinExistence type="predicted"/>
<dbReference type="Gene3D" id="3.30.870.10">
    <property type="entry name" value="Endonuclease Chain A"/>
    <property type="match status" value="2"/>
</dbReference>
<dbReference type="InterPro" id="IPR015679">
    <property type="entry name" value="PLipase_D_fam"/>
</dbReference>
<comment type="caution">
    <text evidence="11">The sequence shown here is derived from an EMBL/GenBank/DDBJ whole genome shotgun (WGS) entry which is preliminary data.</text>
</comment>
<dbReference type="GO" id="GO:0004630">
    <property type="term" value="F:phospholipase D activity"/>
    <property type="evidence" value="ECO:0007669"/>
    <property type="project" value="UniProtKB-EC"/>
</dbReference>
<dbReference type="PANTHER" id="PTHR18896">
    <property type="entry name" value="PHOSPHOLIPASE D"/>
    <property type="match status" value="1"/>
</dbReference>
<keyword evidence="8" id="KW-0443">Lipid metabolism</keyword>
<dbReference type="Pfam" id="PF13091">
    <property type="entry name" value="PLDc_2"/>
    <property type="match status" value="1"/>
</dbReference>
<protein>
    <recommendedName>
        <fullName evidence="4">Phospholipase D</fullName>
    </recommendedName>
    <alternativeName>
        <fullName evidence="9">Choline phosphatase</fullName>
    </alternativeName>
</protein>
<evidence type="ECO:0000256" key="2">
    <source>
        <dbReference type="ARBA" id="ARBA00003145"/>
    </source>
</evidence>
<evidence type="ECO:0000256" key="7">
    <source>
        <dbReference type="ARBA" id="ARBA00022801"/>
    </source>
</evidence>
<organism evidence="11 12">
    <name type="scientific">Sphingomonas spermidinifaciens</name>
    <dbReference type="NCBI Taxonomy" id="1141889"/>
    <lineage>
        <taxon>Bacteria</taxon>
        <taxon>Pseudomonadati</taxon>
        <taxon>Pseudomonadota</taxon>
        <taxon>Alphaproteobacteria</taxon>
        <taxon>Sphingomonadales</taxon>
        <taxon>Sphingomonadaceae</taxon>
        <taxon>Sphingomonas</taxon>
    </lineage>
</organism>
<evidence type="ECO:0000256" key="3">
    <source>
        <dbReference type="ARBA" id="ARBA00004613"/>
    </source>
</evidence>
<gene>
    <name evidence="11" type="ORF">COC42_09385</name>
</gene>
<comment type="function">
    <text evidence="2">Could be a virulence factor.</text>
</comment>
<evidence type="ECO:0000256" key="9">
    <source>
        <dbReference type="ARBA" id="ARBA00029594"/>
    </source>
</evidence>
<evidence type="ECO:0000313" key="12">
    <source>
        <dbReference type="Proteomes" id="UP000218366"/>
    </source>
</evidence>
<dbReference type="InterPro" id="IPR001736">
    <property type="entry name" value="PLipase_D/transphosphatidylase"/>
</dbReference>
<comment type="catalytic activity">
    <reaction evidence="1">
        <text>a 1,2-diacyl-sn-glycero-3-phosphocholine + H2O = a 1,2-diacyl-sn-glycero-3-phosphate + choline + H(+)</text>
        <dbReference type="Rhea" id="RHEA:14445"/>
        <dbReference type="ChEBI" id="CHEBI:15354"/>
        <dbReference type="ChEBI" id="CHEBI:15377"/>
        <dbReference type="ChEBI" id="CHEBI:15378"/>
        <dbReference type="ChEBI" id="CHEBI:57643"/>
        <dbReference type="ChEBI" id="CHEBI:58608"/>
        <dbReference type="EC" id="3.1.4.4"/>
    </reaction>
</comment>
<dbReference type="OrthoDB" id="8828485at2"/>
<evidence type="ECO:0000256" key="5">
    <source>
        <dbReference type="ARBA" id="ARBA00022525"/>
    </source>
</evidence>
<dbReference type="RefSeq" id="WP_096342850.1">
    <property type="nucleotide sequence ID" value="NZ_NWMW01000001.1"/>
</dbReference>
<keyword evidence="7" id="KW-0378">Hydrolase</keyword>
<evidence type="ECO:0000313" key="11">
    <source>
        <dbReference type="EMBL" id="PCD04456.1"/>
    </source>
</evidence>
<accession>A0A2A4B9V7</accession>
<comment type="subcellular location">
    <subcellularLocation>
        <location evidence="3">Secreted</location>
    </subcellularLocation>
</comment>
<keyword evidence="12" id="KW-1185">Reference proteome</keyword>
<dbReference type="SUPFAM" id="SSF56024">
    <property type="entry name" value="Phospholipase D/nuclease"/>
    <property type="match status" value="2"/>
</dbReference>
<dbReference type="CDD" id="cd09143">
    <property type="entry name" value="PLDc_vPLD1_2_like_bac_2"/>
    <property type="match status" value="1"/>
</dbReference>
<evidence type="ECO:0000256" key="4">
    <source>
        <dbReference type="ARBA" id="ARBA00018392"/>
    </source>
</evidence>
<dbReference type="PROSITE" id="PS50035">
    <property type="entry name" value="PLD"/>
    <property type="match status" value="2"/>
</dbReference>
<evidence type="ECO:0000259" key="10">
    <source>
        <dbReference type="PROSITE" id="PS50035"/>
    </source>
</evidence>
<feature type="domain" description="PLD phosphodiesterase" evidence="10">
    <location>
        <begin position="123"/>
        <end position="150"/>
    </location>
</feature>
<dbReference type="CDD" id="cd09140">
    <property type="entry name" value="PLDc_vPLD1_2_like_bac_1"/>
    <property type="match status" value="1"/>
</dbReference>
<name>A0A2A4B9V7_9SPHN</name>
<dbReference type="GO" id="GO:0009395">
    <property type="term" value="P:phospholipid catabolic process"/>
    <property type="evidence" value="ECO:0007669"/>
    <property type="project" value="TreeGrafter"/>
</dbReference>
<dbReference type="SMART" id="SM00155">
    <property type="entry name" value="PLDc"/>
    <property type="match status" value="2"/>
</dbReference>
<keyword evidence="5" id="KW-0964">Secreted</keyword>
<evidence type="ECO:0000256" key="1">
    <source>
        <dbReference type="ARBA" id="ARBA00000798"/>
    </source>
</evidence>
<feature type="domain" description="PLD phosphodiesterase" evidence="10">
    <location>
        <begin position="338"/>
        <end position="365"/>
    </location>
</feature>
<sequence>MSLSDHGWRTEHANRAALIVDAADYYVHARRAMMLARERIMLIGWDFDTRILLDRGHPRDGAPTELGPFLTWLADTKPDLCINILTWDVAAVKLLGRGTTALRLLRWMARPNITFLPDNAHPFGGSHHQKIVVIDDAFAFCGGIDMTASRWDTREHLDDDERRRRPFTGRRSMPWHDASMAVDGVAAKALGDLARERWTIAGGNELPEPAPGNDAWPEGLAPHFRDLDITIARTRGANGEIDELREIEAMFVAMIEGVKRFAYIETQYFASRVIAEAICKRLDEKDGPEFVIVNPFKADGWLEEEVMGAARAELVHALRRHPHHDRIRIYTPVTHRGADIYVHAKIMIADDEVLRVGSANMNNRSMGLDSECDLVIEANSDDRRAAIAGIRDDLMGEHLGVAPAVVAETLAQTGSLIATVERLRGSGRTLKPFDPPEKGDLQRGIARSQALDPEHPDQAFEPAGHGRLVKGVRRRARAMRRRLRRH</sequence>
<dbReference type="InterPro" id="IPR025202">
    <property type="entry name" value="PLD-like_dom"/>
</dbReference>